<dbReference type="InterPro" id="IPR008978">
    <property type="entry name" value="HSP20-like_chaperone"/>
</dbReference>
<sequence length="167" mass="19878">MNPFELLKHFNNFPFQKMTSDHFSPEYMDDVKKMMKQYQSFFDSDFFETMNQYQGNKDRQPHFPIEILENENFLYLNIVTPGLKDLRNSKLVFKNDREVLLKAKVTPRKTGEALTLIKSELPREVYERKIHLPKPVEETTYSSNYDDGVLTYVLKKKKTHASDFFGF</sequence>
<comment type="similarity">
    <text evidence="1 2">Belongs to the small heat shock protein (HSP20) family.</text>
</comment>
<keyword evidence="5" id="KW-1185">Reference proteome</keyword>
<dbReference type="InterPro" id="IPR002068">
    <property type="entry name" value="A-crystallin/Hsp20_dom"/>
</dbReference>
<dbReference type="SUPFAM" id="SSF49764">
    <property type="entry name" value="HSP20-like chaperones"/>
    <property type="match status" value="1"/>
</dbReference>
<evidence type="ECO:0000256" key="2">
    <source>
        <dbReference type="RuleBase" id="RU003616"/>
    </source>
</evidence>
<comment type="caution">
    <text evidence="4">The sequence shown here is derived from an EMBL/GenBank/DDBJ whole genome shotgun (WGS) entry which is preliminary data.</text>
</comment>
<dbReference type="Pfam" id="PF00011">
    <property type="entry name" value="HSP20"/>
    <property type="match status" value="1"/>
</dbReference>
<organism evidence="4 5">
    <name type="scientific">Aquibacillus salsiterrae</name>
    <dbReference type="NCBI Taxonomy" id="2950439"/>
    <lineage>
        <taxon>Bacteria</taxon>
        <taxon>Bacillati</taxon>
        <taxon>Bacillota</taxon>
        <taxon>Bacilli</taxon>
        <taxon>Bacillales</taxon>
        <taxon>Bacillaceae</taxon>
        <taxon>Aquibacillus</taxon>
    </lineage>
</organism>
<dbReference type="CDD" id="cd06464">
    <property type="entry name" value="ACD_sHsps-like"/>
    <property type="match status" value="1"/>
</dbReference>
<protein>
    <submittedName>
        <fullName evidence="4">Hsp20 family protein</fullName>
    </submittedName>
</protein>
<evidence type="ECO:0000313" key="4">
    <source>
        <dbReference type="EMBL" id="MDC3417392.1"/>
    </source>
</evidence>
<name>A0A9X3WCN0_9BACI</name>
<feature type="domain" description="SHSP" evidence="3">
    <location>
        <begin position="56"/>
        <end position="167"/>
    </location>
</feature>
<dbReference type="Gene3D" id="2.60.40.790">
    <property type="match status" value="1"/>
</dbReference>
<dbReference type="PROSITE" id="PS01031">
    <property type="entry name" value="SHSP"/>
    <property type="match status" value="1"/>
</dbReference>
<dbReference type="EMBL" id="JAMQKC010000008">
    <property type="protein sequence ID" value="MDC3417392.1"/>
    <property type="molecule type" value="Genomic_DNA"/>
</dbReference>
<dbReference type="RefSeq" id="WP_272446458.1">
    <property type="nucleotide sequence ID" value="NZ_JAMQKC010000008.1"/>
</dbReference>
<accession>A0A9X3WCN0</accession>
<evidence type="ECO:0000313" key="5">
    <source>
        <dbReference type="Proteomes" id="UP001145069"/>
    </source>
</evidence>
<evidence type="ECO:0000256" key="1">
    <source>
        <dbReference type="PROSITE-ProRule" id="PRU00285"/>
    </source>
</evidence>
<reference evidence="4" key="1">
    <citation type="submission" date="2022-06" db="EMBL/GenBank/DDBJ databases">
        <title>Aquibacillus sp. a new bacterium isolated from soil saline samples.</title>
        <authorList>
            <person name="Galisteo C."/>
            <person name="De La Haba R."/>
            <person name="Sanchez-Porro C."/>
            <person name="Ventosa A."/>
        </authorList>
    </citation>
    <scope>NUCLEOTIDE SEQUENCE</scope>
    <source>
        <strain evidence="4">3ASR75-54</strain>
    </source>
</reference>
<proteinExistence type="inferred from homology"/>
<dbReference type="AlphaFoldDB" id="A0A9X3WCN0"/>
<evidence type="ECO:0000259" key="3">
    <source>
        <dbReference type="PROSITE" id="PS01031"/>
    </source>
</evidence>
<gene>
    <name evidence="4" type="ORF">NC799_10845</name>
</gene>
<dbReference type="Proteomes" id="UP001145069">
    <property type="component" value="Unassembled WGS sequence"/>
</dbReference>